<dbReference type="GO" id="GO:0006888">
    <property type="term" value="P:endoplasmic reticulum to Golgi vesicle-mediated transport"/>
    <property type="evidence" value="ECO:0007669"/>
    <property type="project" value="InterPro"/>
</dbReference>
<dbReference type="PANTHER" id="PTHR21493:SF9">
    <property type="entry name" value="GOLGI TRANSPORT PROTEIN 1-RELATED"/>
    <property type="match status" value="1"/>
</dbReference>
<keyword evidence="3 7" id="KW-1133">Transmembrane helix</keyword>
<dbReference type="InterPro" id="IPR045176">
    <property type="entry name" value="Got1"/>
</dbReference>
<feature type="transmembrane region" description="Helical" evidence="7">
    <location>
        <begin position="68"/>
        <end position="86"/>
    </location>
</feature>
<accession>A0AAV8STU0</accession>
<protein>
    <recommendedName>
        <fullName evidence="10">Vesicle transport protein GOT1B</fullName>
    </recommendedName>
</protein>
<dbReference type="Pfam" id="PF04178">
    <property type="entry name" value="Got1"/>
    <property type="match status" value="1"/>
</dbReference>
<reference evidence="8 9" key="1">
    <citation type="submission" date="2021-09" db="EMBL/GenBank/DDBJ databases">
        <title>Genomic insights and catalytic innovation underlie evolution of tropane alkaloids biosynthesis.</title>
        <authorList>
            <person name="Wang Y.-J."/>
            <person name="Tian T."/>
            <person name="Huang J.-P."/>
            <person name="Huang S.-X."/>
        </authorList>
    </citation>
    <scope>NUCLEOTIDE SEQUENCE [LARGE SCALE GENOMIC DNA]</scope>
    <source>
        <strain evidence="8">KIB-2018</strain>
        <tissue evidence="8">Leaf</tissue>
    </source>
</reference>
<gene>
    <name evidence="8" type="ORF">K2173_019266</name>
</gene>
<dbReference type="EMBL" id="JAIWQS010000009">
    <property type="protein sequence ID" value="KAJ8755468.1"/>
    <property type="molecule type" value="Genomic_DNA"/>
</dbReference>
<organism evidence="8 9">
    <name type="scientific">Erythroxylum novogranatense</name>
    <dbReference type="NCBI Taxonomy" id="1862640"/>
    <lineage>
        <taxon>Eukaryota</taxon>
        <taxon>Viridiplantae</taxon>
        <taxon>Streptophyta</taxon>
        <taxon>Embryophyta</taxon>
        <taxon>Tracheophyta</taxon>
        <taxon>Spermatophyta</taxon>
        <taxon>Magnoliopsida</taxon>
        <taxon>eudicotyledons</taxon>
        <taxon>Gunneridae</taxon>
        <taxon>Pentapetalae</taxon>
        <taxon>rosids</taxon>
        <taxon>fabids</taxon>
        <taxon>Malpighiales</taxon>
        <taxon>Erythroxylaceae</taxon>
        <taxon>Erythroxylum</taxon>
    </lineage>
</organism>
<keyword evidence="9" id="KW-1185">Reference proteome</keyword>
<keyword evidence="4" id="KW-0333">Golgi apparatus</keyword>
<proteinExistence type="inferred from homology"/>
<evidence type="ECO:0000256" key="5">
    <source>
        <dbReference type="ARBA" id="ARBA00023136"/>
    </source>
</evidence>
<evidence type="ECO:0000313" key="9">
    <source>
        <dbReference type="Proteomes" id="UP001159364"/>
    </source>
</evidence>
<dbReference type="GO" id="GO:0000139">
    <property type="term" value="C:Golgi membrane"/>
    <property type="evidence" value="ECO:0007669"/>
    <property type="project" value="UniProtKB-SubCell"/>
</dbReference>
<keyword evidence="2 7" id="KW-0812">Transmembrane</keyword>
<comment type="caution">
    <text evidence="8">The sequence shown here is derived from an EMBL/GenBank/DDBJ whole genome shotgun (WGS) entry which is preliminary data.</text>
</comment>
<dbReference type="GO" id="GO:0005829">
    <property type="term" value="C:cytosol"/>
    <property type="evidence" value="ECO:0007669"/>
    <property type="project" value="GOC"/>
</dbReference>
<evidence type="ECO:0000256" key="2">
    <source>
        <dbReference type="ARBA" id="ARBA00022692"/>
    </source>
</evidence>
<dbReference type="InterPro" id="IPR007305">
    <property type="entry name" value="Vesicle_transpt_Got1/SFT2"/>
</dbReference>
<evidence type="ECO:0000256" key="7">
    <source>
        <dbReference type="SAM" id="Phobius"/>
    </source>
</evidence>
<evidence type="ECO:0000256" key="3">
    <source>
        <dbReference type="ARBA" id="ARBA00022989"/>
    </source>
</evidence>
<comment type="similarity">
    <text evidence="6">Belongs to the GOT1 family.</text>
</comment>
<name>A0AAV8STU0_9ROSI</name>
<dbReference type="GO" id="GO:0042147">
    <property type="term" value="P:retrograde transport, endosome to Golgi"/>
    <property type="evidence" value="ECO:0007669"/>
    <property type="project" value="InterPro"/>
</dbReference>
<dbReference type="PANTHER" id="PTHR21493">
    <property type="entry name" value="CGI-141-RELATED/LIPASE CONTAINING PROTEIN"/>
    <property type="match status" value="1"/>
</dbReference>
<evidence type="ECO:0000313" key="8">
    <source>
        <dbReference type="EMBL" id="KAJ8755468.1"/>
    </source>
</evidence>
<sequence>MRYGITCPYFQCYFYQILFVSGVSLTIGPKSTMQFFMKRQNFKGTLSFGAGFFFVVIGWPIIGMILEAYGFIVLFSGFWPTLAVFLQRIPLLGWILQQPFVRSFFDRNRGRRVPV</sequence>
<feature type="transmembrane region" description="Helical" evidence="7">
    <location>
        <begin position="13"/>
        <end position="32"/>
    </location>
</feature>
<evidence type="ECO:0000256" key="6">
    <source>
        <dbReference type="ARBA" id="ARBA00025799"/>
    </source>
</evidence>
<evidence type="ECO:0000256" key="1">
    <source>
        <dbReference type="ARBA" id="ARBA00004653"/>
    </source>
</evidence>
<evidence type="ECO:0008006" key="10">
    <source>
        <dbReference type="Google" id="ProtNLM"/>
    </source>
</evidence>
<feature type="transmembrane region" description="Helical" evidence="7">
    <location>
        <begin position="44"/>
        <end position="62"/>
    </location>
</feature>
<dbReference type="Proteomes" id="UP001159364">
    <property type="component" value="Linkage Group LG09"/>
</dbReference>
<comment type="subcellular location">
    <subcellularLocation>
        <location evidence="1">Golgi apparatus membrane</location>
        <topology evidence="1">Multi-pass membrane protein</topology>
    </subcellularLocation>
</comment>
<evidence type="ECO:0000256" key="4">
    <source>
        <dbReference type="ARBA" id="ARBA00023034"/>
    </source>
</evidence>
<dbReference type="AlphaFoldDB" id="A0AAV8STU0"/>
<keyword evidence="5 7" id="KW-0472">Membrane</keyword>